<dbReference type="EMBL" id="OMOD01000046">
    <property type="protein sequence ID" value="SPF35227.1"/>
    <property type="molecule type" value="Genomic_DNA"/>
</dbReference>
<sequence length="61" mass="6986">MAEEILAGQLPERNCKRKRAPLRWNYVAGGHQTSDVRPRTSDLRPRTSDLGRQTSDLRPRA</sequence>
<evidence type="ECO:0000313" key="2">
    <source>
        <dbReference type="EMBL" id="SPF35227.1"/>
    </source>
</evidence>
<gene>
    <name evidence="2" type="ORF">SBA1_140118</name>
</gene>
<reference evidence="3" key="1">
    <citation type="submission" date="2018-02" db="EMBL/GenBank/DDBJ databases">
        <authorList>
            <person name="Hausmann B."/>
        </authorList>
    </citation>
    <scope>NUCLEOTIDE SEQUENCE [LARGE SCALE GENOMIC DNA]</scope>
    <source>
        <strain evidence="3">Peat soil MAG SbA1</strain>
    </source>
</reference>
<dbReference type="Proteomes" id="UP000238701">
    <property type="component" value="Unassembled WGS sequence"/>
</dbReference>
<name>A0A2U3K6P2_9BACT</name>
<organism evidence="2 3">
    <name type="scientific">Candidatus Sulfotelmatobacter kueseliae</name>
    <dbReference type="NCBI Taxonomy" id="2042962"/>
    <lineage>
        <taxon>Bacteria</taxon>
        <taxon>Pseudomonadati</taxon>
        <taxon>Acidobacteriota</taxon>
        <taxon>Terriglobia</taxon>
        <taxon>Terriglobales</taxon>
        <taxon>Candidatus Korobacteraceae</taxon>
        <taxon>Candidatus Sulfotelmatobacter</taxon>
    </lineage>
</organism>
<protein>
    <submittedName>
        <fullName evidence="2">Uncharacterized protein</fullName>
    </submittedName>
</protein>
<evidence type="ECO:0000313" key="3">
    <source>
        <dbReference type="Proteomes" id="UP000238701"/>
    </source>
</evidence>
<proteinExistence type="predicted"/>
<evidence type="ECO:0000256" key="1">
    <source>
        <dbReference type="SAM" id="MobiDB-lite"/>
    </source>
</evidence>
<feature type="region of interest" description="Disordered" evidence="1">
    <location>
        <begin position="29"/>
        <end position="61"/>
    </location>
</feature>
<accession>A0A2U3K6P2</accession>
<dbReference type="AlphaFoldDB" id="A0A2U3K6P2"/>
<feature type="compositionally biased region" description="Basic and acidic residues" evidence="1">
    <location>
        <begin position="34"/>
        <end position="61"/>
    </location>
</feature>